<keyword evidence="1" id="KW-1133">Transmembrane helix</keyword>
<keyword evidence="1" id="KW-0472">Membrane</keyword>
<dbReference type="KEGG" id="pmi:PMT9312_1901"/>
<dbReference type="AlphaFoldDB" id="A7FAK1"/>
<sequence>MIIRNIAFKKIFSSNVYIRFLIKVFLVISAFLRVIFLKSLEKRKKLLFTPQ</sequence>
<dbReference type="EMBL" id="CP000111">
    <property type="protein sequence ID" value="ABS83175.1"/>
    <property type="molecule type" value="Genomic_DNA"/>
</dbReference>
<protein>
    <submittedName>
        <fullName evidence="2">Uncharacterized protein</fullName>
    </submittedName>
</protein>
<reference evidence="3" key="1">
    <citation type="submission" date="2005-07" db="EMBL/GenBank/DDBJ databases">
        <title>Complete sequence of Prochlorococcus marinus str. MIT 9312.</title>
        <authorList>
            <consortium name="US DOE Joint Genome Institute"/>
            <person name="Copeland A."/>
            <person name="Lucas S."/>
            <person name="Lapidus A."/>
            <person name="Barry K."/>
            <person name="Detter J.C."/>
            <person name="Glavina T."/>
            <person name="Hammon N."/>
            <person name="Israni S."/>
            <person name="Pitluck S."/>
            <person name="Thiel J."/>
            <person name="Schmutz J."/>
            <person name="Larimer F."/>
            <person name="Land M."/>
            <person name="Kyrpides N."/>
            <person name="Lykidis A."/>
            <person name="Richardson P."/>
        </authorList>
    </citation>
    <scope>NUCLEOTIDE SEQUENCE [LARGE SCALE GENOMIC DNA]</scope>
    <source>
        <strain evidence="3">MIT 9312</strain>
    </source>
</reference>
<proteinExistence type="predicted"/>
<evidence type="ECO:0000313" key="3">
    <source>
        <dbReference type="Proteomes" id="UP000002715"/>
    </source>
</evidence>
<dbReference type="Proteomes" id="UP000002715">
    <property type="component" value="Chromosome"/>
</dbReference>
<accession>A7FAK1</accession>
<dbReference type="STRING" id="74546.PMT9312_1901"/>
<gene>
    <name evidence="2" type="ordered locus">PMT9312_1901</name>
</gene>
<name>A7FAK1_PROM9</name>
<evidence type="ECO:0000313" key="2">
    <source>
        <dbReference type="EMBL" id="ABS83175.1"/>
    </source>
</evidence>
<organism evidence="2 3">
    <name type="scientific">Prochlorococcus marinus (strain MIT 9312)</name>
    <dbReference type="NCBI Taxonomy" id="74546"/>
    <lineage>
        <taxon>Bacteria</taxon>
        <taxon>Bacillati</taxon>
        <taxon>Cyanobacteriota</taxon>
        <taxon>Cyanophyceae</taxon>
        <taxon>Synechococcales</taxon>
        <taxon>Prochlorococcaceae</taxon>
        <taxon>Prochlorococcus</taxon>
    </lineage>
</organism>
<dbReference type="HOGENOM" id="CLU_3102531_0_0_3"/>
<feature type="transmembrane region" description="Helical" evidence="1">
    <location>
        <begin position="16"/>
        <end position="36"/>
    </location>
</feature>
<evidence type="ECO:0000256" key="1">
    <source>
        <dbReference type="SAM" id="Phobius"/>
    </source>
</evidence>
<keyword evidence="1" id="KW-0812">Transmembrane</keyword>